<evidence type="ECO:0000313" key="3">
    <source>
        <dbReference type="Proteomes" id="UP001642360"/>
    </source>
</evidence>
<gene>
    <name evidence="2" type="ORF">ILEXP_LOCUS10385</name>
</gene>
<reference evidence="2 3" key="1">
    <citation type="submission" date="2024-02" db="EMBL/GenBank/DDBJ databases">
        <authorList>
            <person name="Vignale AGUSTIN F."/>
            <person name="Sosa J E."/>
            <person name="Modenutti C."/>
        </authorList>
    </citation>
    <scope>NUCLEOTIDE SEQUENCE [LARGE SCALE GENOMIC DNA]</scope>
</reference>
<name>A0ABC8RGM1_9AQUA</name>
<feature type="region of interest" description="Disordered" evidence="1">
    <location>
        <begin position="1"/>
        <end position="33"/>
    </location>
</feature>
<organism evidence="2 3">
    <name type="scientific">Ilex paraguariensis</name>
    <name type="common">yerba mate</name>
    <dbReference type="NCBI Taxonomy" id="185542"/>
    <lineage>
        <taxon>Eukaryota</taxon>
        <taxon>Viridiplantae</taxon>
        <taxon>Streptophyta</taxon>
        <taxon>Embryophyta</taxon>
        <taxon>Tracheophyta</taxon>
        <taxon>Spermatophyta</taxon>
        <taxon>Magnoliopsida</taxon>
        <taxon>eudicotyledons</taxon>
        <taxon>Gunneridae</taxon>
        <taxon>Pentapetalae</taxon>
        <taxon>asterids</taxon>
        <taxon>campanulids</taxon>
        <taxon>Aquifoliales</taxon>
        <taxon>Aquifoliaceae</taxon>
        <taxon>Ilex</taxon>
    </lineage>
</organism>
<evidence type="ECO:0000256" key="1">
    <source>
        <dbReference type="SAM" id="MobiDB-lite"/>
    </source>
</evidence>
<accession>A0ABC8RGM1</accession>
<dbReference type="EMBL" id="CAUOFW020001247">
    <property type="protein sequence ID" value="CAK9142695.1"/>
    <property type="molecule type" value="Genomic_DNA"/>
</dbReference>
<comment type="caution">
    <text evidence="2">The sequence shown here is derived from an EMBL/GenBank/DDBJ whole genome shotgun (WGS) entry which is preliminary data.</text>
</comment>
<dbReference type="Proteomes" id="UP001642360">
    <property type="component" value="Unassembled WGS sequence"/>
</dbReference>
<evidence type="ECO:0000313" key="2">
    <source>
        <dbReference type="EMBL" id="CAK9142695.1"/>
    </source>
</evidence>
<sequence>MNLGDQGAMQAPLGADLSGPSDQRGKKRADLGDLSAQADVLGALAEQGDTLGEPAALGSPLKE</sequence>
<protein>
    <submittedName>
        <fullName evidence="2">Uncharacterized protein</fullName>
    </submittedName>
</protein>
<proteinExistence type="predicted"/>
<dbReference type="AlphaFoldDB" id="A0ABC8RGM1"/>
<keyword evidence="3" id="KW-1185">Reference proteome</keyword>